<evidence type="ECO:0000313" key="2">
    <source>
        <dbReference type="EMBL" id="USR79466.1"/>
    </source>
</evidence>
<organism evidence="2 3">
    <name type="scientific">Arcanobacterium pinnipediorum</name>
    <dbReference type="NCBI Taxonomy" id="1503041"/>
    <lineage>
        <taxon>Bacteria</taxon>
        <taxon>Bacillati</taxon>
        <taxon>Actinomycetota</taxon>
        <taxon>Actinomycetes</taxon>
        <taxon>Actinomycetales</taxon>
        <taxon>Actinomycetaceae</taxon>
        <taxon>Arcanobacterium</taxon>
    </lineage>
</organism>
<dbReference type="InterPro" id="IPR052942">
    <property type="entry name" value="LPS_cholinephosphotransferase"/>
</dbReference>
<gene>
    <name evidence="2" type="ORF">NG665_00255</name>
</gene>
<sequence length="285" mass="32847">MTDTYDPQTLKRIQRSMRDVLREFDRVCLELGLRYVVYGGSAIGAVRHGGFIPWDDDVDICMLREDYEKFFNEAPGLLDSRYVLIDSRTDPAYPKTFGVLGLRDSEFTPGVAHKREYRMPLGIDLFPLDRIPRTAHDFSKQSKQTWLWGRLLYLRGTPNAVLSLPRPIQLAVTTALHTIHWTLKLSRVTPRTLVRQWEQAARRFDDDDSDLFGDFSTRDPKRWSATVAELFPAKRVPFDGIEVMLAHDYDAILTRGYGDYMRIPPEHERENHAASAVVFGPYAPQ</sequence>
<dbReference type="EMBL" id="CP099547">
    <property type="protein sequence ID" value="USR79466.1"/>
    <property type="molecule type" value="Genomic_DNA"/>
</dbReference>
<dbReference type="RefSeq" id="WP_252673335.1">
    <property type="nucleotide sequence ID" value="NZ_CP099547.1"/>
</dbReference>
<reference evidence="2" key="1">
    <citation type="submission" date="2022-06" db="EMBL/GenBank/DDBJ databases">
        <title>Complete Genome Sequence of Arcanobacterium pinnipediorum strain DSM 28752 isolated from a harbour seal.</title>
        <authorList>
            <person name="Borowiak M."/>
            <person name="Kreitlow A."/>
            <person name="Alssahen M."/>
            <person name="Malorny B."/>
            <person name="Laemmler C."/>
            <person name="Prenger-Berninghoff E."/>
            <person name="Siebert U."/>
            <person name="Ploetz M."/>
            <person name="Abdulmawjood A."/>
        </authorList>
    </citation>
    <scope>NUCLEOTIDE SEQUENCE</scope>
    <source>
        <strain evidence="2">DSM 28752</strain>
    </source>
</reference>
<dbReference type="Pfam" id="PF04991">
    <property type="entry name" value="LicD"/>
    <property type="match status" value="1"/>
</dbReference>
<accession>A0ABY5AIA8</accession>
<feature type="domain" description="LicD/FKTN/FKRP nucleotidyltransferase" evidence="1">
    <location>
        <begin position="28"/>
        <end position="258"/>
    </location>
</feature>
<dbReference type="PANTHER" id="PTHR43404:SF2">
    <property type="entry name" value="LIPOPOLYSACCHARIDE CHOLINEPHOSPHOTRANSFERASE LICD"/>
    <property type="match status" value="1"/>
</dbReference>
<dbReference type="Proteomes" id="UP001056109">
    <property type="component" value="Chromosome"/>
</dbReference>
<evidence type="ECO:0000259" key="1">
    <source>
        <dbReference type="Pfam" id="PF04991"/>
    </source>
</evidence>
<evidence type="ECO:0000313" key="3">
    <source>
        <dbReference type="Proteomes" id="UP001056109"/>
    </source>
</evidence>
<dbReference type="PANTHER" id="PTHR43404">
    <property type="entry name" value="LIPOPOLYSACCHARIDE CHOLINEPHOSPHOTRANSFERASE LICD"/>
    <property type="match status" value="1"/>
</dbReference>
<keyword evidence="3" id="KW-1185">Reference proteome</keyword>
<proteinExistence type="predicted"/>
<dbReference type="InterPro" id="IPR007074">
    <property type="entry name" value="LicD/FKTN/FKRP_NTP_transf"/>
</dbReference>
<name>A0ABY5AIA8_9ACTO</name>
<protein>
    <submittedName>
        <fullName evidence="2">LicD family protein</fullName>
    </submittedName>
</protein>